<protein>
    <recommendedName>
        <fullName evidence="2">Tr-type G domain-containing protein</fullName>
    </recommendedName>
</protein>
<dbReference type="InterPro" id="IPR027417">
    <property type="entry name" value="P-loop_NTPase"/>
</dbReference>
<accession>A0A7S4SZV7</accession>
<dbReference type="CDD" id="cd01891">
    <property type="entry name" value="TypA_BipA"/>
    <property type="match status" value="1"/>
</dbReference>
<feature type="region of interest" description="Disordered" evidence="1">
    <location>
        <begin position="13"/>
        <end position="33"/>
    </location>
</feature>
<dbReference type="InterPro" id="IPR009000">
    <property type="entry name" value="Transl_B-barrel_sf"/>
</dbReference>
<dbReference type="PRINTS" id="PR00315">
    <property type="entry name" value="ELONGATNFCT"/>
</dbReference>
<dbReference type="EMBL" id="HBNR01083346">
    <property type="protein sequence ID" value="CAE4660759.1"/>
    <property type="molecule type" value="Transcribed_RNA"/>
</dbReference>
<dbReference type="InterPro" id="IPR048876">
    <property type="entry name" value="BipA_C"/>
</dbReference>
<dbReference type="InterPro" id="IPR042116">
    <property type="entry name" value="TypA/BipA_C"/>
</dbReference>
<dbReference type="PANTHER" id="PTHR42908:SF8">
    <property type="entry name" value="TR-TYPE G DOMAIN-CONTAINING PROTEIN"/>
    <property type="match status" value="1"/>
</dbReference>
<dbReference type="GO" id="GO:0005829">
    <property type="term" value="C:cytosol"/>
    <property type="evidence" value="ECO:0007669"/>
    <property type="project" value="TreeGrafter"/>
</dbReference>
<gene>
    <name evidence="3" type="ORF">AMON00008_LOCUS59664</name>
</gene>
<dbReference type="Pfam" id="PF00009">
    <property type="entry name" value="GTP_EFTU"/>
    <property type="match status" value="1"/>
</dbReference>
<feature type="domain" description="Tr-type G" evidence="2">
    <location>
        <begin position="91"/>
        <end position="290"/>
    </location>
</feature>
<dbReference type="Pfam" id="PF00679">
    <property type="entry name" value="EFG_C"/>
    <property type="match status" value="1"/>
</dbReference>
<dbReference type="InterPro" id="IPR035647">
    <property type="entry name" value="EFG_III/V"/>
</dbReference>
<dbReference type="InterPro" id="IPR000640">
    <property type="entry name" value="EFG_V-like"/>
</dbReference>
<evidence type="ECO:0000259" key="2">
    <source>
        <dbReference type="PROSITE" id="PS51722"/>
    </source>
</evidence>
<dbReference type="SUPFAM" id="SSF50447">
    <property type="entry name" value="Translation proteins"/>
    <property type="match status" value="1"/>
</dbReference>
<dbReference type="Pfam" id="PF21018">
    <property type="entry name" value="BipA_C"/>
    <property type="match status" value="1"/>
</dbReference>
<dbReference type="Gene3D" id="3.30.70.870">
    <property type="entry name" value="Elongation Factor G (Translational Gtpase), domain 3"/>
    <property type="match status" value="1"/>
</dbReference>
<dbReference type="SUPFAM" id="SSF54980">
    <property type="entry name" value="EF-G C-terminal domain-like"/>
    <property type="match status" value="2"/>
</dbReference>
<dbReference type="PROSITE" id="PS51722">
    <property type="entry name" value="G_TR_2"/>
    <property type="match status" value="1"/>
</dbReference>
<dbReference type="PANTHER" id="PTHR42908">
    <property type="entry name" value="TRANSLATION ELONGATION FACTOR-RELATED"/>
    <property type="match status" value="1"/>
</dbReference>
<dbReference type="InterPro" id="IPR031157">
    <property type="entry name" value="G_TR_CS"/>
</dbReference>
<dbReference type="Gene3D" id="3.40.50.300">
    <property type="entry name" value="P-loop containing nucleotide triphosphate hydrolases"/>
    <property type="match status" value="1"/>
</dbReference>
<dbReference type="GO" id="GO:0003924">
    <property type="term" value="F:GTPase activity"/>
    <property type="evidence" value="ECO:0007669"/>
    <property type="project" value="InterPro"/>
</dbReference>
<evidence type="ECO:0000256" key="1">
    <source>
        <dbReference type="SAM" id="MobiDB-lite"/>
    </source>
</evidence>
<organism evidence="3">
    <name type="scientific">Alexandrium monilatum</name>
    <dbReference type="NCBI Taxonomy" id="311494"/>
    <lineage>
        <taxon>Eukaryota</taxon>
        <taxon>Sar</taxon>
        <taxon>Alveolata</taxon>
        <taxon>Dinophyceae</taxon>
        <taxon>Gonyaulacales</taxon>
        <taxon>Pyrocystaceae</taxon>
        <taxon>Alexandrium</taxon>
    </lineage>
</organism>
<dbReference type="SUPFAM" id="SSF52540">
    <property type="entry name" value="P-loop containing nucleoside triphosphate hydrolases"/>
    <property type="match status" value="1"/>
</dbReference>
<dbReference type="InterPro" id="IPR047041">
    <property type="entry name" value="BipA_GTP-bd_dom"/>
</dbReference>
<name>A0A7S4SZV7_9DINO</name>
<dbReference type="NCBIfam" id="TIGR00231">
    <property type="entry name" value="small_GTP"/>
    <property type="match status" value="1"/>
</dbReference>
<dbReference type="PROSITE" id="PS00301">
    <property type="entry name" value="G_TR_1"/>
    <property type="match status" value="1"/>
</dbReference>
<reference evidence="3" key="1">
    <citation type="submission" date="2021-01" db="EMBL/GenBank/DDBJ databases">
        <authorList>
            <person name="Corre E."/>
            <person name="Pelletier E."/>
            <person name="Niang G."/>
            <person name="Scheremetjew M."/>
            <person name="Finn R."/>
            <person name="Kale V."/>
            <person name="Holt S."/>
            <person name="Cochrane G."/>
            <person name="Meng A."/>
            <person name="Brown T."/>
            <person name="Cohen L."/>
        </authorList>
    </citation>
    <scope>NUCLEOTIDE SEQUENCE</scope>
    <source>
        <strain evidence="3">CCMP3105</strain>
    </source>
</reference>
<evidence type="ECO:0000313" key="3">
    <source>
        <dbReference type="EMBL" id="CAE4660759.1"/>
    </source>
</evidence>
<sequence length="706" mass="76818">MWRPSLSRVLRRRAAAGPGDHCRGVGRGPAHSEPMAWAGAAQSLRGLHSGAAVVRKNHLRRWCLQPVEARVLPRARHFAAASAVAEAPALEFIRNVAIIAHVDHGKTTLVDQLMKQSGMGLKVTERMLDSKDLEQERGITILSKATRISWNGYLFNIVDTPGHADFGGEVERVLSMVDGVVLLVDAVEGPKTQTKFVLQKALQHPGMKSLVVINKVDRPQAREPGEVENEIFDIFVGMASSEEQLDYPTLYASGKQGFCCRTLEEAKSPDRPDHMLALYETIRDHVPPPKPVEADPAVVAVDEKNRGFSMLVTQMDRLPALGPTVTGKVHSGHIQKGDKITAKNLEGGVVSSGKVKDITVVQGVSREPIKKAVAGDIVSVSIAGFTPRWTQTLVSHAKVPSITCTAIDPPIISVRCSVNDSPLAGKDGKYLTLHSIGERLDKEAMTNPAIEVLESPTRDHFEIRGRGEMQLGILVEEMRREGFEMTLTPPSVVRSKSEDGTVMEPWEDVQVEVDSNHSSSVIDRMATRGAKVVGMDTSGDRQSLKFEASTAALLGARSWLRELTGGTAVLVSEFKEMRPAGPPPQRERNGVLIANTAGIATAVDLSKASRIGTLFINEGLEVYPGMIFGENGDSTDIDTNIARKHDGYRSAGTFAPAQEKKLEQALTYILDDEKLEVTPKRVVMRKAILDEKERKNAAKKASKLAG</sequence>
<proteinExistence type="predicted"/>
<dbReference type="Gene3D" id="2.40.50.250">
    <property type="entry name" value="bipa protein"/>
    <property type="match status" value="1"/>
</dbReference>
<dbReference type="InterPro" id="IPR005225">
    <property type="entry name" value="Small_GTP-bd"/>
</dbReference>
<dbReference type="AlphaFoldDB" id="A0A7S4SZV7"/>
<dbReference type="GO" id="GO:1990904">
    <property type="term" value="C:ribonucleoprotein complex"/>
    <property type="evidence" value="ECO:0007669"/>
    <property type="project" value="TreeGrafter"/>
</dbReference>
<dbReference type="GO" id="GO:0005525">
    <property type="term" value="F:GTP binding"/>
    <property type="evidence" value="ECO:0007669"/>
    <property type="project" value="InterPro"/>
</dbReference>
<dbReference type="InterPro" id="IPR000795">
    <property type="entry name" value="T_Tr_GTP-bd_dom"/>
</dbReference>
<dbReference type="Gene3D" id="3.30.70.240">
    <property type="match status" value="1"/>
</dbReference>
<dbReference type="Gene3D" id="2.40.30.10">
    <property type="entry name" value="Translation factors"/>
    <property type="match status" value="1"/>
</dbReference>